<name>A0ABW3MSE1_9MICO</name>
<protein>
    <submittedName>
        <fullName evidence="1">Aldose 1-epimerase family protein</fullName>
    </submittedName>
</protein>
<reference evidence="2" key="1">
    <citation type="journal article" date="2019" name="Int. J. Syst. Evol. Microbiol.">
        <title>The Global Catalogue of Microorganisms (GCM) 10K type strain sequencing project: providing services to taxonomists for standard genome sequencing and annotation.</title>
        <authorList>
            <consortium name="The Broad Institute Genomics Platform"/>
            <consortium name="The Broad Institute Genome Sequencing Center for Infectious Disease"/>
            <person name="Wu L."/>
            <person name="Ma J."/>
        </authorList>
    </citation>
    <scope>NUCLEOTIDE SEQUENCE [LARGE SCALE GENOMIC DNA]</scope>
    <source>
        <strain evidence="2">CCUG 57508</strain>
    </source>
</reference>
<gene>
    <name evidence="1" type="ORF">ACFQ2V_04285</name>
</gene>
<comment type="caution">
    <text evidence="1">The sequence shown here is derived from an EMBL/GenBank/DDBJ whole genome shotgun (WGS) entry which is preliminary data.</text>
</comment>
<proteinExistence type="predicted"/>
<sequence length="321" mass="35115">MEQVASSTLLTEDEGPARGMRRLVVRCGELSFDVFPDRAMDIGALSFRGIPLAWTSPAGLRAPAHRSDSPMGWLDTFSGGLIATCGLDTFGSPSETGGQSFALHGSIGTQQATHVNQDASWTEDGDYEIRLSGRVRQGRLFGESMELCRTIRCRLGSARVDVHDVVTNLGPLEQPHMVLYHLNLGWPLVDDVATLEIPTEEVIARDAEASAGMGHWHAFQDPVLPFPEQVFRHRLPSATPVEVSIANPRLGIELAVAFHTDQLPHLFQWKLLASGAYVLGLEPANSPAIEGRATAREWGALPTLAPGESRHYDLSFRVRHR</sequence>
<accession>A0ABW3MSE1</accession>
<dbReference type="InterPro" id="IPR014718">
    <property type="entry name" value="GH-type_carb-bd"/>
</dbReference>
<dbReference type="InterPro" id="IPR027839">
    <property type="entry name" value="DUF4432"/>
</dbReference>
<dbReference type="Gene3D" id="2.70.98.10">
    <property type="match status" value="1"/>
</dbReference>
<dbReference type="RefSeq" id="WP_386051065.1">
    <property type="nucleotide sequence ID" value="NZ_JBHTKH010000002.1"/>
</dbReference>
<dbReference type="Proteomes" id="UP001597046">
    <property type="component" value="Unassembled WGS sequence"/>
</dbReference>
<keyword evidence="2" id="KW-1185">Reference proteome</keyword>
<organism evidence="1 2">
    <name type="scientific">Terrabacter terrigena</name>
    <dbReference type="NCBI Taxonomy" id="574718"/>
    <lineage>
        <taxon>Bacteria</taxon>
        <taxon>Bacillati</taxon>
        <taxon>Actinomycetota</taxon>
        <taxon>Actinomycetes</taxon>
        <taxon>Micrococcales</taxon>
        <taxon>Intrasporangiaceae</taxon>
        <taxon>Terrabacter</taxon>
    </lineage>
</organism>
<evidence type="ECO:0000313" key="2">
    <source>
        <dbReference type="Proteomes" id="UP001597046"/>
    </source>
</evidence>
<evidence type="ECO:0000313" key="1">
    <source>
        <dbReference type="EMBL" id="MFD1053516.1"/>
    </source>
</evidence>
<dbReference type="EMBL" id="JBHTKH010000002">
    <property type="protein sequence ID" value="MFD1053516.1"/>
    <property type="molecule type" value="Genomic_DNA"/>
</dbReference>
<dbReference type="Pfam" id="PF14486">
    <property type="entry name" value="DUF4432"/>
    <property type="match status" value="1"/>
</dbReference>
<dbReference type="CDD" id="cd09023">
    <property type="entry name" value="Aldose_epim_Ec_c4013"/>
    <property type="match status" value="1"/>
</dbReference>